<evidence type="ECO:0000313" key="4">
    <source>
        <dbReference type="Proteomes" id="UP000265962"/>
    </source>
</evidence>
<dbReference type="InterPro" id="IPR005662">
    <property type="entry name" value="GTPase_Era-like"/>
</dbReference>
<dbReference type="SUPFAM" id="SSF52540">
    <property type="entry name" value="P-loop containing nucleoside triphosphate hydrolases"/>
    <property type="match status" value="1"/>
</dbReference>
<dbReference type="PANTHER" id="PTHR42698:SF1">
    <property type="entry name" value="GTPASE ERA, MITOCHONDRIAL"/>
    <property type="match status" value="1"/>
</dbReference>
<name>A0A375I3K7_9ACTN</name>
<accession>A0A375I3K7</accession>
<dbReference type="InterPro" id="IPR006073">
    <property type="entry name" value="GTP-bd"/>
</dbReference>
<keyword evidence="1" id="KW-1133">Transmembrane helix</keyword>
<dbReference type="GO" id="GO:0043024">
    <property type="term" value="F:ribosomal small subunit binding"/>
    <property type="evidence" value="ECO:0007669"/>
    <property type="project" value="TreeGrafter"/>
</dbReference>
<dbReference type="InterPro" id="IPR027417">
    <property type="entry name" value="P-loop_NTPase"/>
</dbReference>
<keyword evidence="1" id="KW-0472">Membrane</keyword>
<dbReference type="GO" id="GO:0005829">
    <property type="term" value="C:cytosol"/>
    <property type="evidence" value="ECO:0007669"/>
    <property type="project" value="TreeGrafter"/>
</dbReference>
<feature type="transmembrane region" description="Helical" evidence="1">
    <location>
        <begin position="478"/>
        <end position="499"/>
    </location>
</feature>
<reference evidence="4" key="1">
    <citation type="submission" date="2018-02" db="EMBL/GenBank/DDBJ databases">
        <authorList>
            <person name="Hornung B."/>
        </authorList>
    </citation>
    <scope>NUCLEOTIDE SEQUENCE [LARGE SCALE GENOMIC DNA]</scope>
</reference>
<dbReference type="AlphaFoldDB" id="A0A375I3K7"/>
<sequence>MNIGADRRRRAALTKLSRRISALSEAVSLSEGRVDADVLGYARDITRRADQRLAFSGDNTIVALAGATGSGKSSLFNALAGAQLARSGVQRPTTRRAMAACWGAANPDGLLDWLDVPVRTNMGPDKGLDGLVLLDLPDHDSTERENRLEADRLVALVDMLVWVVDPQKYADAALHEGYLRPMAGHADVMVVVLNQADRLTAPQLAQATGDLRRLLDSEGLGGVPLLCTSALTGTGVDELTGRLTEVVRAKRASSARLSADIDAAAAALMGAIGEDVPAQVSPDRVEQLDAALGQAAGVERVGEAVFTSTSRRGQAATGWPFVSWVQRLRPDPLRNLHLDRSQGRRKELGQDLTGPTAIERTSLQTTTGGVEQARVGTALRAISDDASRGLPQGWADAVRAASKGRLDQLPAGLDKAVASTDLRFGKGQWWWGIVRFLQWLLMAAVIVGLGWLGINLLLRHLSMGAIPTPDWWTIPAPVVLAGAGVILGVVLGVLSRFGVLAGARAARRRAVDALVEAISKVSDEAVIDPIEAELQRHHDALVAVRRAADRS</sequence>
<evidence type="ECO:0000313" key="3">
    <source>
        <dbReference type="EMBL" id="SPF69493.1"/>
    </source>
</evidence>
<evidence type="ECO:0000256" key="1">
    <source>
        <dbReference type="SAM" id="Phobius"/>
    </source>
</evidence>
<dbReference type="EMBL" id="OMOH01000015">
    <property type="protein sequence ID" value="SPF69493.1"/>
    <property type="molecule type" value="Genomic_DNA"/>
</dbReference>
<dbReference type="OrthoDB" id="974105at2"/>
<evidence type="ECO:0000259" key="2">
    <source>
        <dbReference type="Pfam" id="PF01926"/>
    </source>
</evidence>
<feature type="transmembrane region" description="Helical" evidence="1">
    <location>
        <begin position="436"/>
        <end position="458"/>
    </location>
</feature>
<organism evidence="3 4">
    <name type="scientific">Propionibacterium ruminifibrarum</name>
    <dbReference type="NCBI Taxonomy" id="1962131"/>
    <lineage>
        <taxon>Bacteria</taxon>
        <taxon>Bacillati</taxon>
        <taxon>Actinomycetota</taxon>
        <taxon>Actinomycetes</taxon>
        <taxon>Propionibacteriales</taxon>
        <taxon>Propionibacteriaceae</taxon>
        <taxon>Propionibacterium</taxon>
    </lineage>
</organism>
<protein>
    <submittedName>
        <fullName evidence="3">GTP binding domain</fullName>
    </submittedName>
</protein>
<proteinExistence type="predicted"/>
<dbReference type="RefSeq" id="WP_119716574.1">
    <property type="nucleotide sequence ID" value="NZ_OMOH01000015.1"/>
</dbReference>
<keyword evidence="1" id="KW-0812">Transmembrane</keyword>
<dbReference type="Pfam" id="PF01926">
    <property type="entry name" value="MMR_HSR1"/>
    <property type="match status" value="1"/>
</dbReference>
<keyword evidence="4" id="KW-1185">Reference proteome</keyword>
<dbReference type="GO" id="GO:0005525">
    <property type="term" value="F:GTP binding"/>
    <property type="evidence" value="ECO:0007669"/>
    <property type="project" value="InterPro"/>
</dbReference>
<feature type="domain" description="G" evidence="2">
    <location>
        <begin position="62"/>
        <end position="175"/>
    </location>
</feature>
<gene>
    <name evidence="3" type="ORF">PROPJV5_2477</name>
</gene>
<dbReference type="Gene3D" id="3.40.50.300">
    <property type="entry name" value="P-loop containing nucleotide triphosphate hydrolases"/>
    <property type="match status" value="1"/>
</dbReference>
<dbReference type="Proteomes" id="UP000265962">
    <property type="component" value="Unassembled WGS sequence"/>
</dbReference>
<dbReference type="GO" id="GO:0019843">
    <property type="term" value="F:rRNA binding"/>
    <property type="evidence" value="ECO:0007669"/>
    <property type="project" value="TreeGrafter"/>
</dbReference>
<dbReference type="PANTHER" id="PTHR42698">
    <property type="entry name" value="GTPASE ERA"/>
    <property type="match status" value="1"/>
</dbReference>
<dbReference type="GO" id="GO:0000028">
    <property type="term" value="P:ribosomal small subunit assembly"/>
    <property type="evidence" value="ECO:0007669"/>
    <property type="project" value="TreeGrafter"/>
</dbReference>